<evidence type="ECO:0000313" key="1">
    <source>
        <dbReference type="EMBL" id="AXF86594.1"/>
    </source>
</evidence>
<keyword evidence="2" id="KW-1185">Reference proteome</keyword>
<organism evidence="1 2">
    <name type="scientific">Ephemeroptericola cinctiostellae</name>
    <dbReference type="NCBI Taxonomy" id="2268024"/>
    <lineage>
        <taxon>Bacteria</taxon>
        <taxon>Pseudomonadati</taxon>
        <taxon>Pseudomonadota</taxon>
        <taxon>Betaproteobacteria</taxon>
        <taxon>Burkholderiales</taxon>
        <taxon>Burkholderiaceae</taxon>
        <taxon>Ephemeroptericola</taxon>
    </lineage>
</organism>
<dbReference type="KEGG" id="hyf:DTO96_102349"/>
<dbReference type="EMBL" id="CP031124">
    <property type="protein sequence ID" value="AXF86594.1"/>
    <property type="molecule type" value="Genomic_DNA"/>
</dbReference>
<name>A0A345DE06_9BURK</name>
<dbReference type="AlphaFoldDB" id="A0A345DE06"/>
<sequence length="46" mass="5350">MLNTVSWMRVVTTAGRKARGFYVFMTFFMRVACTSIDEGDQIHVEF</sequence>
<gene>
    <name evidence="1" type="ORF">DTO96_102349</name>
</gene>
<proteinExistence type="predicted"/>
<dbReference type="Proteomes" id="UP000252182">
    <property type="component" value="Chromosome"/>
</dbReference>
<protein>
    <submittedName>
        <fullName evidence="1">Uncharacterized protein</fullName>
    </submittedName>
</protein>
<accession>A0A345DE06</accession>
<evidence type="ECO:0000313" key="2">
    <source>
        <dbReference type="Proteomes" id="UP000252182"/>
    </source>
</evidence>
<reference evidence="2" key="1">
    <citation type="submission" date="2018-07" db="EMBL/GenBank/DDBJ databases">
        <authorList>
            <person name="Kim H."/>
        </authorList>
    </citation>
    <scope>NUCLEOTIDE SEQUENCE [LARGE SCALE GENOMIC DNA]</scope>
    <source>
        <strain evidence="2">F02</strain>
    </source>
</reference>